<dbReference type="PANTHER" id="PTHR19328">
    <property type="entry name" value="HEDGEHOG-INTERACTING PROTEIN"/>
    <property type="match status" value="1"/>
</dbReference>
<gene>
    <name evidence="3" type="ORF">GTK09_00600</name>
</gene>
<proteinExistence type="predicted"/>
<dbReference type="InterPro" id="IPR012938">
    <property type="entry name" value="Glc/Sorbosone_DH"/>
</dbReference>
<name>A0A6N9SV87_9HYPH</name>
<dbReference type="InterPro" id="IPR011042">
    <property type="entry name" value="6-blade_b-propeller_TolB-like"/>
</dbReference>
<feature type="domain" description="Glucose/Sorbosone dehydrogenase" evidence="2">
    <location>
        <begin position="47"/>
        <end position="374"/>
    </location>
</feature>
<dbReference type="EMBL" id="JAAAMG010000001">
    <property type="protein sequence ID" value="NDW02914.1"/>
    <property type="molecule type" value="Genomic_DNA"/>
</dbReference>
<dbReference type="AlphaFoldDB" id="A0A6N9SV87"/>
<evidence type="ECO:0000256" key="1">
    <source>
        <dbReference type="SAM" id="SignalP"/>
    </source>
</evidence>
<dbReference type="Pfam" id="PF07995">
    <property type="entry name" value="GSDH"/>
    <property type="match status" value="1"/>
</dbReference>
<dbReference type="PANTHER" id="PTHR19328:SF75">
    <property type="entry name" value="ALDOSE SUGAR DEHYDROGENASE YLII"/>
    <property type="match status" value="1"/>
</dbReference>
<feature type="signal peptide" evidence="1">
    <location>
        <begin position="1"/>
        <end position="27"/>
    </location>
</feature>
<evidence type="ECO:0000313" key="3">
    <source>
        <dbReference type="EMBL" id="NDW02914.1"/>
    </source>
</evidence>
<dbReference type="InterPro" id="IPR011041">
    <property type="entry name" value="Quinoprot_gluc/sorb_DH_b-prop"/>
</dbReference>
<keyword evidence="4" id="KW-1185">Reference proteome</keyword>
<feature type="chain" id="PRO_5026900464" evidence="1">
    <location>
        <begin position="28"/>
        <end position="382"/>
    </location>
</feature>
<accession>A0A6N9SV87</accession>
<dbReference type="Gene3D" id="2.120.10.30">
    <property type="entry name" value="TolB, C-terminal domain"/>
    <property type="match status" value="1"/>
</dbReference>
<keyword evidence="1" id="KW-0732">Signal</keyword>
<dbReference type="Proteomes" id="UP000469011">
    <property type="component" value="Unassembled WGS sequence"/>
</dbReference>
<dbReference type="SUPFAM" id="SSF50952">
    <property type="entry name" value="Soluble quinoprotein glucose dehydrogenase"/>
    <property type="match status" value="1"/>
</dbReference>
<organism evidence="3 4">
    <name type="scientific">Jiella pacifica</name>
    <dbReference type="NCBI Taxonomy" id="2696469"/>
    <lineage>
        <taxon>Bacteria</taxon>
        <taxon>Pseudomonadati</taxon>
        <taxon>Pseudomonadota</taxon>
        <taxon>Alphaproteobacteria</taxon>
        <taxon>Hyphomicrobiales</taxon>
        <taxon>Aurantimonadaceae</taxon>
        <taxon>Jiella</taxon>
    </lineage>
</organism>
<sequence length="382" mass="41048">MFTNSQFKRIAAAPLLGAILFAVPAAAQTTLTAASGMKIDVAPVAEFDEPWAMTFLPDGSMLVTEKAGTLMHVSADGSEKTPVSGVPAVAYGGQGGLGDVVLHPNFAENSLVYISFAEEGEGGQGAAVARGKLVTEGERPQLENLEVIWRQQPKVSGQGHYSHRIAFGPDGMMFVTSGDRQKMTPAQDMDTNLGKIVRLHDDGAIPSDNPFQDQGEIAKQFWTVGNRNMLGIDFTSDGQLWVHEMGPRGGDELNRIERGENYGWPVVSNGVNYDGSPIPDHDTRPEFNAPEVSWTPVIAPAGFVIYDGEMFPEWQGDGFIGGLRSQGLVHVQLDGDSAREVERFDLGNRIREVEQGPDGAMWLLEDGAGGRLLKLTPEGAAG</sequence>
<evidence type="ECO:0000259" key="2">
    <source>
        <dbReference type="Pfam" id="PF07995"/>
    </source>
</evidence>
<evidence type="ECO:0000313" key="4">
    <source>
        <dbReference type="Proteomes" id="UP000469011"/>
    </source>
</evidence>
<comment type="caution">
    <text evidence="3">The sequence shown here is derived from an EMBL/GenBank/DDBJ whole genome shotgun (WGS) entry which is preliminary data.</text>
</comment>
<protein>
    <submittedName>
        <fullName evidence="3">PQQ-dependent sugar dehydrogenase</fullName>
    </submittedName>
</protein>
<dbReference type="RefSeq" id="WP_163460551.1">
    <property type="nucleotide sequence ID" value="NZ_JAAAMG010000001.1"/>
</dbReference>
<reference evidence="3 4" key="1">
    <citation type="submission" date="2020-01" db="EMBL/GenBank/DDBJ databases">
        <title>Jiella pacifica sp. nov.</title>
        <authorList>
            <person name="Xue Z."/>
            <person name="Zhu S."/>
            <person name="Chen J."/>
            <person name="Yang J."/>
        </authorList>
    </citation>
    <scope>NUCLEOTIDE SEQUENCE [LARGE SCALE GENOMIC DNA]</scope>
    <source>
        <strain evidence="3 4">40Bstr34</strain>
    </source>
</reference>